<sequence>MYMSNLRLFIGVALSPSLTERISPIMDRLASELPFRKWTHPEDLHVTLHFLGDTPEDRVEAVAKAMEDIAANTEPMDLRLTEPGTFGPPAAPRILWLGLTEPSRQGGLARLQAELAPKLAEAGCRLEDRPFRAHLTLARQGGAGCTRAAIAAAWQTAAPEAAAKPLEWTADRVTLFLSHLGKRPSYEKRREFPFRRS</sequence>
<dbReference type="SUPFAM" id="SSF55144">
    <property type="entry name" value="LigT-like"/>
    <property type="match status" value="1"/>
</dbReference>
<dbReference type="InterPro" id="IPR004175">
    <property type="entry name" value="RNA_CPDase"/>
</dbReference>
<proteinExistence type="inferred from homology"/>
<dbReference type="PANTHER" id="PTHR35561">
    <property type="entry name" value="RNA 2',3'-CYCLIC PHOSPHODIESTERASE"/>
    <property type="match status" value="1"/>
</dbReference>
<comment type="similarity">
    <text evidence="2">Belongs to the 2H phosphoesterase superfamily. ThpR family.</text>
</comment>
<keyword evidence="4" id="KW-1185">Reference proteome</keyword>
<dbReference type="PANTHER" id="PTHR35561:SF1">
    <property type="entry name" value="RNA 2',3'-CYCLIC PHOSPHODIESTERASE"/>
    <property type="match status" value="1"/>
</dbReference>
<evidence type="ECO:0000256" key="1">
    <source>
        <dbReference type="ARBA" id="ARBA00022801"/>
    </source>
</evidence>
<feature type="active site" description="Proton donor" evidence="2">
    <location>
        <position position="45"/>
    </location>
</feature>
<keyword evidence="1 2" id="KW-0378">Hydrolase</keyword>
<organism evidence="3 4">
    <name type="scientific">Cohnella candidum</name>
    <dbReference type="NCBI Taxonomy" id="2674991"/>
    <lineage>
        <taxon>Bacteria</taxon>
        <taxon>Bacillati</taxon>
        <taxon>Bacillota</taxon>
        <taxon>Bacilli</taxon>
        <taxon>Bacillales</taxon>
        <taxon>Paenibacillaceae</taxon>
        <taxon>Cohnella</taxon>
    </lineage>
</organism>
<dbReference type="GO" id="GO:0004113">
    <property type="term" value="F:2',3'-cyclic-nucleotide 3'-phosphodiesterase activity"/>
    <property type="evidence" value="ECO:0007669"/>
    <property type="project" value="InterPro"/>
</dbReference>
<protein>
    <recommendedName>
        <fullName evidence="2">RNA 2',3'-cyclic phosphodiesterase</fullName>
        <shortName evidence="2">RNA 2',3'-CPDase</shortName>
        <ecNumber evidence="2">3.1.4.58</ecNumber>
    </recommendedName>
</protein>
<dbReference type="Pfam" id="PF13563">
    <property type="entry name" value="2_5_RNA_ligase2"/>
    <property type="match status" value="1"/>
</dbReference>
<reference evidence="3 4" key="1">
    <citation type="submission" date="2018-10" db="EMBL/GenBank/DDBJ databases">
        <title>Genome Sequence of Cohnella sp.</title>
        <authorList>
            <person name="Srinivasan S."/>
            <person name="Kim M.K."/>
        </authorList>
    </citation>
    <scope>NUCLEOTIDE SEQUENCE [LARGE SCALE GENOMIC DNA]</scope>
    <source>
        <strain evidence="3 4">18JY8-7</strain>
    </source>
</reference>
<dbReference type="EMBL" id="CP033433">
    <property type="protein sequence ID" value="AYQ73545.1"/>
    <property type="molecule type" value="Genomic_DNA"/>
</dbReference>
<name>A0A3G3JZ68_9BACL</name>
<dbReference type="KEGG" id="coh:EAV92_13735"/>
<dbReference type="EC" id="3.1.4.58" evidence="2"/>
<dbReference type="AlphaFoldDB" id="A0A3G3JZ68"/>
<comment type="catalytic activity">
    <reaction evidence="2">
        <text>a 3'-end 2',3'-cyclophospho-ribonucleotide-RNA + H2O = a 3'-end 2'-phospho-ribonucleotide-RNA + H(+)</text>
        <dbReference type="Rhea" id="RHEA:11828"/>
        <dbReference type="Rhea" id="RHEA-COMP:10464"/>
        <dbReference type="Rhea" id="RHEA-COMP:17353"/>
        <dbReference type="ChEBI" id="CHEBI:15377"/>
        <dbReference type="ChEBI" id="CHEBI:15378"/>
        <dbReference type="ChEBI" id="CHEBI:83064"/>
        <dbReference type="ChEBI" id="CHEBI:173113"/>
        <dbReference type="EC" id="3.1.4.58"/>
    </reaction>
</comment>
<comment type="function">
    <text evidence="2">Hydrolyzes RNA 2',3'-cyclic phosphodiester to an RNA 2'-phosphomonoester.</text>
</comment>
<feature type="active site" description="Proton acceptor" evidence="2">
    <location>
        <position position="134"/>
    </location>
</feature>
<evidence type="ECO:0000313" key="3">
    <source>
        <dbReference type="EMBL" id="AYQ73545.1"/>
    </source>
</evidence>
<accession>A0A3G3JZ68</accession>
<dbReference type="InterPro" id="IPR009097">
    <property type="entry name" value="Cyclic_Pdiesterase"/>
</dbReference>
<evidence type="ECO:0000313" key="4">
    <source>
        <dbReference type="Proteomes" id="UP000269097"/>
    </source>
</evidence>
<evidence type="ECO:0000256" key="2">
    <source>
        <dbReference type="HAMAP-Rule" id="MF_01940"/>
    </source>
</evidence>
<dbReference type="Gene3D" id="3.90.1140.10">
    <property type="entry name" value="Cyclic phosphodiesterase"/>
    <property type="match status" value="1"/>
</dbReference>
<feature type="short sequence motif" description="HXTX 1" evidence="2">
    <location>
        <begin position="45"/>
        <end position="48"/>
    </location>
</feature>
<feature type="short sequence motif" description="HXTX 2" evidence="2">
    <location>
        <begin position="134"/>
        <end position="137"/>
    </location>
</feature>
<dbReference type="HAMAP" id="MF_01940">
    <property type="entry name" value="RNA_CPDase"/>
    <property type="match status" value="1"/>
</dbReference>
<dbReference type="GO" id="GO:0008664">
    <property type="term" value="F:RNA 2',3'-cyclic 3'-phosphodiesterase activity"/>
    <property type="evidence" value="ECO:0007669"/>
    <property type="project" value="UniProtKB-EC"/>
</dbReference>
<gene>
    <name evidence="3" type="primary">thpR</name>
    <name evidence="3" type="ORF">EAV92_13735</name>
</gene>
<dbReference type="NCBIfam" id="TIGR02258">
    <property type="entry name" value="2_5_ligase"/>
    <property type="match status" value="1"/>
</dbReference>
<dbReference type="Proteomes" id="UP000269097">
    <property type="component" value="Chromosome"/>
</dbReference>